<dbReference type="Proteomes" id="UP000643701">
    <property type="component" value="Unassembled WGS sequence"/>
</dbReference>
<comment type="caution">
    <text evidence="1">The sequence shown here is derived from an EMBL/GenBank/DDBJ whole genome shotgun (WGS) entry which is preliminary data.</text>
</comment>
<gene>
    <name evidence="1" type="ORF">G7034_03850</name>
</gene>
<evidence type="ECO:0000313" key="2">
    <source>
        <dbReference type="Proteomes" id="UP000643701"/>
    </source>
</evidence>
<evidence type="ECO:0000313" key="1">
    <source>
        <dbReference type="EMBL" id="NGZ89381.1"/>
    </source>
</evidence>
<dbReference type="PROSITE" id="PS51257">
    <property type="entry name" value="PROKAR_LIPOPROTEIN"/>
    <property type="match status" value="1"/>
</dbReference>
<reference evidence="1" key="1">
    <citation type="submission" date="2020-03" db="EMBL/GenBank/DDBJ databases">
        <title>Psychroflexus Maritimus sp. nov., isolate from marine sediment.</title>
        <authorList>
            <person name="Zhong Y.-L."/>
        </authorList>
    </citation>
    <scope>NUCLEOTIDE SEQUENCE</scope>
    <source>
        <strain evidence="1">C1</strain>
    </source>
</reference>
<keyword evidence="2" id="KW-1185">Reference proteome</keyword>
<accession>A0A967AC52</accession>
<dbReference type="EMBL" id="JAANAS010000036">
    <property type="protein sequence ID" value="NGZ89381.1"/>
    <property type="molecule type" value="Genomic_DNA"/>
</dbReference>
<proteinExistence type="predicted"/>
<protein>
    <submittedName>
        <fullName evidence="1">Uncharacterized protein</fullName>
    </submittedName>
</protein>
<organism evidence="1 2">
    <name type="scientific">Psychroflexus maritimus</name>
    <dbReference type="NCBI Taxonomy" id="2714865"/>
    <lineage>
        <taxon>Bacteria</taxon>
        <taxon>Pseudomonadati</taxon>
        <taxon>Bacteroidota</taxon>
        <taxon>Flavobacteriia</taxon>
        <taxon>Flavobacteriales</taxon>
        <taxon>Flavobacteriaceae</taxon>
        <taxon>Psychroflexus</taxon>
    </lineage>
</organism>
<dbReference type="SUPFAM" id="SSF50998">
    <property type="entry name" value="Quinoprotein alcohol dehydrogenase-like"/>
    <property type="match status" value="1"/>
</dbReference>
<dbReference type="InterPro" id="IPR011047">
    <property type="entry name" value="Quinoprotein_ADH-like_sf"/>
</dbReference>
<dbReference type="AlphaFoldDB" id="A0A967AC52"/>
<sequence length="818" mass="95058">MLIRKIILFNFIFLTLLACKDVSEEQLQNSFDYVPENTSLIIEAKDFSNFEDFAKENPLLENLIFKEHKLFERTHKLVSYIPHSSGLLSFSQIGNKNFFLTFIENKAAAKFTVKPENISDSVTYEQKKIYQLKDKDELYFTQLNNLNILSESKLIIENCIRNYTYGIEQKIDFTNLRKTINESSPSLFFNSDQLVSLTSLGFHPKQFPIFKNLFGWSAFDLKFSKEQIRLSGVYPFTAEDQHKIHLLNNQDAIETSFAKFVPMNAIGVESYSINKLDKFTENKKRLRLPYQEEKISALNEFVEVGKIHWKNKDALFFQSAKPSKSFEYLNNTEGVFKNFRDQKIYGLEIKNDIFSVYSPLIAFANAKYFTQLGEYFIVTEDINLIENIIISYQNQNSLGYEAAYKKTINAVSEKQNAIFISLNKNLTSHLSKLMKPNAKKLYQSLSFEAFEVGVFQVNMKENFAYFNFEMQQANETSEQQKVYLKKRIKSKNPIVTPPKYFTNWRTSNKEIIFQDENNNLQLLDADGEILWKKNLGERLLGPIKEIDIYKNTRIQILASTPSALYLLDRKGNEVSPFPYKWKEGASLETAVFDYDNLGKYRFFTSFENKLKLKDRNNKNISGFKFTPTKSDIASPPKHFRIGRKDYILVKEKNNQLHILDRTGKQRVKFSTEVEFSNQEWFLYDDCFTSTSNNGELIQIKENGEVKVSEPKFETGHKLAAKDKILAVISDNQLHINEVSKKLDYGIYTQPQIFEIGEDTFISITDQQANKVYLFNEHGHLMPSFPVFGTSAIDLIRDSKQKLNILVKGEDNSVLIYEY</sequence>
<name>A0A967AC52_9FLAO</name>